<dbReference type="PANTHER" id="PTHR13070">
    <property type="entry name" value="TRNA-SPLICING ENDONUCLEASE SUBUNIT SEN34-RELATED"/>
    <property type="match status" value="1"/>
</dbReference>
<evidence type="ECO:0000256" key="1">
    <source>
        <dbReference type="ARBA" id="ARBA00023239"/>
    </source>
</evidence>
<evidence type="ECO:0000313" key="4">
    <source>
        <dbReference type="Proteomes" id="UP000789396"/>
    </source>
</evidence>
<sequence>SSKTNVQQPFKVNVSRNNKAFIWDAKNHRIVGSFVGSLPRYPLQNQLLGLPLSLMPEEVTLLLSKVPTKSQIEEFEKNKSENENQQLQDYLHEHETSLIKAFAPTITIKTSSTSFEWYNDNDCCFNSLEVARLAGLWTWPSTPKEEYKFK</sequence>
<protein>
    <submittedName>
        <fullName evidence="3">16457_t:CDS:1</fullName>
    </submittedName>
</protein>
<name>A0A9N9P6Q0_9GLOM</name>
<reference evidence="3" key="1">
    <citation type="submission" date="2021-06" db="EMBL/GenBank/DDBJ databases">
        <authorList>
            <person name="Kallberg Y."/>
            <person name="Tangrot J."/>
            <person name="Rosling A."/>
        </authorList>
    </citation>
    <scope>NUCLEOTIDE SEQUENCE</scope>
    <source>
        <strain evidence="3">IN212</strain>
    </source>
</reference>
<keyword evidence="4" id="KW-1185">Reference proteome</keyword>
<dbReference type="GO" id="GO:0000213">
    <property type="term" value="F:tRNA-intron lyase activity"/>
    <property type="evidence" value="ECO:0007669"/>
    <property type="project" value="TreeGrafter"/>
</dbReference>
<comment type="caution">
    <text evidence="3">The sequence shown here is derived from an EMBL/GenBank/DDBJ whole genome shotgun (WGS) entry which is preliminary data.</text>
</comment>
<feature type="non-terminal residue" evidence="3">
    <location>
        <position position="150"/>
    </location>
</feature>
<gene>
    <name evidence="3" type="ORF">RFULGI_LOCUS16548</name>
</gene>
<dbReference type="OrthoDB" id="48041at2759"/>
<dbReference type="Proteomes" id="UP000789396">
    <property type="component" value="Unassembled WGS sequence"/>
</dbReference>
<evidence type="ECO:0000259" key="2">
    <source>
        <dbReference type="Pfam" id="PF26577"/>
    </source>
</evidence>
<organism evidence="3 4">
    <name type="scientific">Racocetra fulgida</name>
    <dbReference type="NCBI Taxonomy" id="60492"/>
    <lineage>
        <taxon>Eukaryota</taxon>
        <taxon>Fungi</taxon>
        <taxon>Fungi incertae sedis</taxon>
        <taxon>Mucoromycota</taxon>
        <taxon>Glomeromycotina</taxon>
        <taxon>Glomeromycetes</taxon>
        <taxon>Diversisporales</taxon>
        <taxon>Gigasporaceae</taxon>
        <taxon>Racocetra</taxon>
    </lineage>
</organism>
<feature type="domain" description="TSEN34 N-terminal" evidence="2">
    <location>
        <begin position="12"/>
        <end position="65"/>
    </location>
</feature>
<proteinExistence type="predicted"/>
<dbReference type="InterPro" id="IPR059049">
    <property type="entry name" value="TSEN34_N"/>
</dbReference>
<dbReference type="GO" id="GO:0000379">
    <property type="term" value="P:tRNA-type intron splice site recognition and cleavage"/>
    <property type="evidence" value="ECO:0007669"/>
    <property type="project" value="TreeGrafter"/>
</dbReference>
<feature type="non-terminal residue" evidence="3">
    <location>
        <position position="1"/>
    </location>
</feature>
<dbReference type="EMBL" id="CAJVPZ010059316">
    <property type="protein sequence ID" value="CAG8788922.1"/>
    <property type="molecule type" value="Genomic_DNA"/>
</dbReference>
<dbReference type="Pfam" id="PF26577">
    <property type="entry name" value="TSEN34_N"/>
    <property type="match status" value="1"/>
</dbReference>
<dbReference type="PANTHER" id="PTHR13070:SF0">
    <property type="entry name" value="TRNA-SPLICING ENDONUCLEASE SUBUNIT SEN34"/>
    <property type="match status" value="1"/>
</dbReference>
<keyword evidence="1" id="KW-0456">Lyase</keyword>
<accession>A0A9N9P6Q0</accession>
<dbReference type="AlphaFoldDB" id="A0A9N9P6Q0"/>
<evidence type="ECO:0000313" key="3">
    <source>
        <dbReference type="EMBL" id="CAG8788922.1"/>
    </source>
</evidence>